<sequence length="486" mass="51669">MHGRNMFFDVADYLLHFTHHFQNIPQHITTCDLHTMSFLLQSVYFKDLITQRMSDKEEMASDGSLNVTLTLRLLMHGKEVGSIIGKKGETVKKMREESGARINISEGSSPERIVTITGPTEGIFRAFSMIAQKFEEDITAAMTNSNVTSKPPVTLRLVFPGSQCGSLIGKGGSKIKEIRETTGAQVQVAGDMLPDSTERAVTISGTPQAITQCVRHICSVMLESPPKGATIPYRPKILPAGAHAVLAPQHSAHAFAIPGQYAFAHQDLTKLHQLAMQHIPLPSLGQSNPTFPGLDSSASTSTQELAIPNDLIGCIIGRQGSKINEIRQVSGAHIKIASATDGSAVRQVTITGSPASISIAQYLINASLEMAKYTMQAASSSTPVDLNMSFSQSASTGSSAASSMAVLAASAPTPTTINVHSPSTLSALQNPHYALPVSSLLGMKTLPVLAVHPAAASSLAQGLSPYTAKMPTSGIKKSDRQKFAPY</sequence>
<dbReference type="GO" id="GO:0003723">
    <property type="term" value="F:RNA binding"/>
    <property type="evidence" value="ECO:0007669"/>
    <property type="project" value="UniProtKB-UniRule"/>
</dbReference>
<proteinExistence type="predicted"/>
<dbReference type="AlphaFoldDB" id="A0A834C550"/>
<evidence type="ECO:0000259" key="3">
    <source>
        <dbReference type="SMART" id="SM00322"/>
    </source>
</evidence>
<dbReference type="EMBL" id="WKFB01000356">
    <property type="protein sequence ID" value="KAF6725593.1"/>
    <property type="molecule type" value="Genomic_DNA"/>
</dbReference>
<dbReference type="InterPro" id="IPR004088">
    <property type="entry name" value="KH_dom_type_1"/>
</dbReference>
<dbReference type="Gene3D" id="3.30.1370.10">
    <property type="entry name" value="K Homology domain, type 1"/>
    <property type="match status" value="3"/>
</dbReference>
<keyword evidence="2" id="KW-0694">RNA-binding</keyword>
<name>A0A834C550_ORYME</name>
<dbReference type="FunFam" id="3.30.1370.10:FF:000003">
    <property type="entry name" value="poly(RC)-binding protein 2 isoform X1"/>
    <property type="match status" value="1"/>
</dbReference>
<evidence type="ECO:0000256" key="2">
    <source>
        <dbReference type="PROSITE-ProRule" id="PRU00117"/>
    </source>
</evidence>
<reference evidence="4" key="1">
    <citation type="journal article" name="BMC Genomics">
        <title>Long-read sequencing and de novo genome assembly of marine medaka (Oryzias melastigma).</title>
        <authorList>
            <person name="Liang P."/>
            <person name="Saqib H.S.A."/>
            <person name="Ni X."/>
            <person name="Shen Y."/>
        </authorList>
    </citation>
    <scope>NUCLEOTIDE SEQUENCE</scope>
    <source>
        <strain evidence="4">Bigg-433</strain>
    </source>
</reference>
<feature type="domain" description="K Homology" evidence="3">
    <location>
        <begin position="299"/>
        <end position="369"/>
    </location>
</feature>
<evidence type="ECO:0000313" key="4">
    <source>
        <dbReference type="EMBL" id="KAF6725593.1"/>
    </source>
</evidence>
<organism evidence="4 5">
    <name type="scientific">Oryzias melastigma</name>
    <name type="common">Marine medaka</name>
    <dbReference type="NCBI Taxonomy" id="30732"/>
    <lineage>
        <taxon>Eukaryota</taxon>
        <taxon>Metazoa</taxon>
        <taxon>Chordata</taxon>
        <taxon>Craniata</taxon>
        <taxon>Vertebrata</taxon>
        <taxon>Euteleostomi</taxon>
        <taxon>Actinopterygii</taxon>
        <taxon>Neopterygii</taxon>
        <taxon>Teleostei</taxon>
        <taxon>Neoteleostei</taxon>
        <taxon>Acanthomorphata</taxon>
        <taxon>Ovalentaria</taxon>
        <taxon>Atherinomorphae</taxon>
        <taxon>Beloniformes</taxon>
        <taxon>Adrianichthyidae</taxon>
        <taxon>Oryziinae</taxon>
        <taxon>Oryzias</taxon>
    </lineage>
</organism>
<dbReference type="InterPro" id="IPR036612">
    <property type="entry name" value="KH_dom_type_1_sf"/>
</dbReference>
<comment type="caution">
    <text evidence="4">The sequence shown here is derived from an EMBL/GenBank/DDBJ whole genome shotgun (WGS) entry which is preliminary data.</text>
</comment>
<evidence type="ECO:0000313" key="5">
    <source>
        <dbReference type="Proteomes" id="UP000646548"/>
    </source>
</evidence>
<gene>
    <name evidence="4" type="ORF">FQA47_022776</name>
</gene>
<keyword evidence="1" id="KW-0677">Repeat</keyword>
<feature type="domain" description="K Homology" evidence="3">
    <location>
        <begin position="151"/>
        <end position="222"/>
    </location>
</feature>
<evidence type="ECO:0000256" key="1">
    <source>
        <dbReference type="ARBA" id="ARBA00022737"/>
    </source>
</evidence>
<protein>
    <submittedName>
        <fullName evidence="4">Poly(RC)-binding protein 3</fullName>
    </submittedName>
</protein>
<dbReference type="PANTHER" id="PTHR10288">
    <property type="entry name" value="KH DOMAIN CONTAINING RNA BINDING PROTEIN"/>
    <property type="match status" value="1"/>
</dbReference>
<dbReference type="Proteomes" id="UP000646548">
    <property type="component" value="Unassembled WGS sequence"/>
</dbReference>
<feature type="domain" description="K Homology" evidence="3">
    <location>
        <begin position="67"/>
        <end position="135"/>
    </location>
</feature>
<dbReference type="FunFam" id="3.30.1370.10:FF:000002">
    <property type="entry name" value="poly(RC)-binding protein 2 isoform X1"/>
    <property type="match status" value="1"/>
</dbReference>
<dbReference type="InterPro" id="IPR004087">
    <property type="entry name" value="KH_dom"/>
</dbReference>
<dbReference type="SMART" id="SM00322">
    <property type="entry name" value="KH"/>
    <property type="match status" value="3"/>
</dbReference>
<accession>A0A834C550</accession>
<dbReference type="PROSITE" id="PS50084">
    <property type="entry name" value="KH_TYPE_1"/>
    <property type="match status" value="3"/>
</dbReference>
<dbReference type="Pfam" id="PF00013">
    <property type="entry name" value="KH_1"/>
    <property type="match status" value="3"/>
</dbReference>
<dbReference type="SUPFAM" id="SSF54791">
    <property type="entry name" value="Eukaryotic type KH-domain (KH-domain type I)"/>
    <property type="match status" value="3"/>
</dbReference>